<feature type="compositionally biased region" description="Basic and acidic residues" evidence="1">
    <location>
        <begin position="527"/>
        <end position="541"/>
    </location>
</feature>
<feature type="region of interest" description="Disordered" evidence="1">
    <location>
        <begin position="562"/>
        <end position="602"/>
    </location>
</feature>
<reference evidence="4" key="2">
    <citation type="journal article" date="2011" name="Proc. Natl. Acad. Sci. U.S.A.">
        <title>Obligate biotrophy features unraveled by the genomic analysis of rust fungi.</title>
        <authorList>
            <person name="Duplessis S."/>
            <person name="Cuomo C.A."/>
            <person name="Lin Y.-C."/>
            <person name="Aerts A."/>
            <person name="Tisserant E."/>
            <person name="Veneault-Fourrey C."/>
            <person name="Joly D.L."/>
            <person name="Hacquard S."/>
            <person name="Amselem J."/>
            <person name="Cantarel B.L."/>
            <person name="Chiu R."/>
            <person name="Coutinho P.M."/>
            <person name="Feau N."/>
            <person name="Field M."/>
            <person name="Frey P."/>
            <person name="Gelhaye E."/>
            <person name="Goldberg J."/>
            <person name="Grabherr M.G."/>
            <person name="Kodira C.D."/>
            <person name="Kohler A."/>
            <person name="Kuees U."/>
            <person name="Lindquist E.A."/>
            <person name="Lucas S.M."/>
            <person name="Mago R."/>
            <person name="Mauceli E."/>
            <person name="Morin E."/>
            <person name="Murat C."/>
            <person name="Pangilinan J.L."/>
            <person name="Park R."/>
            <person name="Pearson M."/>
            <person name="Quesneville H."/>
            <person name="Rouhier N."/>
            <person name="Sakthikumar S."/>
            <person name="Salamov A.A."/>
            <person name="Schmutz J."/>
            <person name="Selles B."/>
            <person name="Shapiro H."/>
            <person name="Tanguay P."/>
            <person name="Tuskan G.A."/>
            <person name="Henrissat B."/>
            <person name="Van de Peer Y."/>
            <person name="Rouze P."/>
            <person name="Ellis J.G."/>
            <person name="Dodds P.N."/>
            <person name="Schein J.E."/>
            <person name="Zhong S."/>
            <person name="Hamelin R.C."/>
            <person name="Grigoriev I.V."/>
            <person name="Szabo L.J."/>
            <person name="Martin F."/>
        </authorList>
    </citation>
    <scope>NUCLEOTIDE SEQUENCE [LARGE SCALE GENOMIC DNA]</scope>
    <source>
        <strain evidence="4">CRL 75-36-700-3 / race SCCL</strain>
    </source>
</reference>
<sequence length="1304" mass="147682">MYNLPIPDEEDYDLDSWAISIETHQLSTILGTMGLVTLAHHSLEIQDHQDFADYVFVAQGGCTIRIPPKFKAGVLKKLWKNYHIIAHPSKNPLVLNMGSPSCTVGMLQEILHQLCVPTLRLASYGMKCPFSLVFYNLGDGVRGFMKTEQKKNHFDIGFIHYPYYGTKHFRHEILLAKRPPGSRKCQSESYPTLLELGEGFGTINLKPDHEAITRLKCYSSLTHALKATSQKDMKYAPTMATTWNTRLDILEKKVDVLAANDPVHLCGLRFEATVYASTVDEAQEIVRSGYLHPLAYSHGPDHPNEQIALDFKAIPVLEYFAYVALMLKKLKQMKTEVSQKHETQRKITDIQKQAMVDVANAIGWNGGRGQRPTSVDRKKVPEPWWDNYGDSWEERRKKKGDVDPEELLKRSPLDLWQLRPRRVFPCAICNAPDNPNPPPLKKSALYPPGSITSIAGKRNIILKCNHCSMKTDSQKKVVIMLATWIEKLGLPLLSEDKRRTLPGGFSKDNPEKIPSPSPPPQTIPEESSDKSSPEPQRKKDQLIPVVVVPKIAMKKNLVETKTIPSKTRKNNSLADSVKTNIDLASQARTTTKEKLKTPQDRSHGRTLLGWTGFADFLHKNNLCNDSSSHIPSSEKIPTSSKKDILDGWKLSENFIKGDGNCLFRVVATWLLGHQDQHQKIRTPCYDELAKNQDHYAPFVTRDDLRQPGQTAQEGLLIQSLPEEEIYNFFLRKSQSDGFWGGDHHLSAVSHVFGIQLVVLSQNGGTYTFQPRTGELKRTIYLWYNGNNHYEIIWNPQLHSAQSANPVFQTPQRNTLPGKSVLKPSSFPRNPADKSSTTILFNPQAKNNKRVSFGTLVHEKIITTGNSLLHIDPRLQTPPSQLTKCSSTISNIRKSQHFNSAPPQPRNPVVVIPPISFFPWNQPLPPNLKRKRNRIAGLEKNHGLPIIDGYWNRVNERLKLETGKNKKTIPYGVIRFSMPEGLLEGWYISHNLIQTSKSIMDPDITGFYHAVNYWMSGTQDRHSIFQKDLAEHLGKQLPQMSKNSSRLVRVDNKKPFSVDEIKKAFHLVSDGKKPDQVIYSTAATMLRVVLVVVEMGSTSATWSQYSPFGSHNLAPFPSIYLFFNLNVNRFQIMWAPQIHQPVVCPENPELETRLLGNTNLLSNPQSPPSHDHTFSVQPSKNKTVADPNPDSLPPQKRFKTQPTSQIPHHTLEPNCMPTIEDLRMVDFGPALTRLHIYHHKDACNRKCRSISQAAYFELGDFRYVGWRLSIGFFPDDQNSIWRVLSLQPSGIPFLRDSTNIEDSIN</sequence>
<feature type="compositionally biased region" description="Pro residues" evidence="1">
    <location>
        <begin position="513"/>
        <end position="522"/>
    </location>
</feature>
<dbReference type="InParanoid" id="E3KVR2"/>
<evidence type="ECO:0000313" key="4">
    <source>
        <dbReference type="Proteomes" id="UP000008783"/>
    </source>
</evidence>
<dbReference type="VEuPathDB" id="FungiDB:PGTG_14486"/>
<name>E3KVR2_PUCGT</name>
<dbReference type="SUPFAM" id="SSF54001">
    <property type="entry name" value="Cysteine proteinases"/>
    <property type="match status" value="1"/>
</dbReference>
<dbReference type="Gene3D" id="3.90.70.80">
    <property type="match status" value="1"/>
</dbReference>
<feature type="region of interest" description="Disordered" evidence="1">
    <location>
        <begin position="1157"/>
        <end position="1211"/>
    </location>
</feature>
<evidence type="ECO:0000313" key="3">
    <source>
        <dbReference type="EMBL" id="EFP88402.2"/>
    </source>
</evidence>
<dbReference type="PANTHER" id="PTHR34863">
    <property type="entry name" value="EXPRESSED PROTEIN"/>
    <property type="match status" value="1"/>
</dbReference>
<dbReference type="STRING" id="418459.E3KVR2"/>
<dbReference type="FunFam" id="3.90.70.80:FF:000047">
    <property type="entry name" value="Uncharacterized protein"/>
    <property type="match status" value="1"/>
</dbReference>
<gene>
    <name evidence="3" type="ORF">PGTG_14486</name>
</gene>
<dbReference type="PROSITE" id="PS50802">
    <property type="entry name" value="OTU"/>
    <property type="match status" value="1"/>
</dbReference>
<feature type="compositionally biased region" description="Polar residues" evidence="1">
    <location>
        <begin position="562"/>
        <end position="589"/>
    </location>
</feature>
<dbReference type="EMBL" id="DS178313">
    <property type="protein sequence ID" value="EFP88402.2"/>
    <property type="molecule type" value="Genomic_DNA"/>
</dbReference>
<dbReference type="eggNOG" id="KOG2605">
    <property type="taxonomic scope" value="Eukaryota"/>
</dbReference>
<feature type="region of interest" description="Disordered" evidence="1">
    <location>
        <begin position="497"/>
        <end position="544"/>
    </location>
</feature>
<proteinExistence type="predicted"/>
<organism evidence="3 4">
    <name type="scientific">Puccinia graminis f. sp. tritici (strain CRL 75-36-700-3 / race SCCL)</name>
    <name type="common">Black stem rust fungus</name>
    <dbReference type="NCBI Taxonomy" id="418459"/>
    <lineage>
        <taxon>Eukaryota</taxon>
        <taxon>Fungi</taxon>
        <taxon>Dikarya</taxon>
        <taxon>Basidiomycota</taxon>
        <taxon>Pucciniomycotina</taxon>
        <taxon>Pucciniomycetes</taxon>
        <taxon>Pucciniales</taxon>
        <taxon>Pucciniaceae</taxon>
        <taxon>Puccinia</taxon>
    </lineage>
</organism>
<dbReference type="InterPro" id="IPR003323">
    <property type="entry name" value="OTU_dom"/>
</dbReference>
<dbReference type="OrthoDB" id="2564822at2759"/>
<evidence type="ECO:0000259" key="2">
    <source>
        <dbReference type="PROSITE" id="PS50802"/>
    </source>
</evidence>
<dbReference type="GeneID" id="10535875"/>
<evidence type="ECO:0000256" key="1">
    <source>
        <dbReference type="SAM" id="MobiDB-lite"/>
    </source>
</evidence>
<feature type="domain" description="OTU" evidence="2">
    <location>
        <begin position="650"/>
        <end position="795"/>
    </location>
</feature>
<protein>
    <recommendedName>
        <fullName evidence="2">OTU domain-containing protein</fullName>
    </recommendedName>
</protein>
<dbReference type="KEGG" id="pgr:PGTG_14486"/>
<dbReference type="HOGENOM" id="CLU_261231_0_0_1"/>
<dbReference type="CDD" id="cd22744">
    <property type="entry name" value="OTU"/>
    <property type="match status" value="1"/>
</dbReference>
<keyword evidence="4" id="KW-1185">Reference proteome</keyword>
<dbReference type="Pfam" id="PF02338">
    <property type="entry name" value="OTU"/>
    <property type="match status" value="1"/>
</dbReference>
<dbReference type="RefSeq" id="XP_003332821.2">
    <property type="nucleotide sequence ID" value="XM_003332773.2"/>
</dbReference>
<feature type="compositionally biased region" description="Basic and acidic residues" evidence="1">
    <location>
        <begin position="590"/>
        <end position="602"/>
    </location>
</feature>
<feature type="region of interest" description="Disordered" evidence="1">
    <location>
        <begin position="817"/>
        <end position="836"/>
    </location>
</feature>
<dbReference type="PANTHER" id="PTHR34863:SF1">
    <property type="entry name" value="OTU DOMAIN-CONTAINING PROTEIN"/>
    <property type="match status" value="1"/>
</dbReference>
<dbReference type="InterPro" id="IPR038765">
    <property type="entry name" value="Papain-like_cys_pep_sf"/>
</dbReference>
<dbReference type="Proteomes" id="UP000008783">
    <property type="component" value="Unassembled WGS sequence"/>
</dbReference>
<accession>E3KVR2</accession>
<reference key="1">
    <citation type="submission" date="2007-01" db="EMBL/GenBank/DDBJ databases">
        <title>The Genome Sequence of Puccinia graminis f. sp. tritici Strain CRL 75-36-700-3.</title>
        <authorList>
            <consortium name="The Broad Institute Genome Sequencing Platform"/>
            <person name="Birren B."/>
            <person name="Lander E."/>
            <person name="Galagan J."/>
            <person name="Nusbaum C."/>
            <person name="Devon K."/>
            <person name="Cuomo C."/>
            <person name="Jaffe D."/>
            <person name="Butler J."/>
            <person name="Alvarez P."/>
            <person name="Gnerre S."/>
            <person name="Grabherr M."/>
            <person name="Mauceli E."/>
            <person name="Brockman W."/>
            <person name="Young S."/>
            <person name="LaButti K."/>
            <person name="Sykes S."/>
            <person name="DeCaprio D."/>
            <person name="Crawford M."/>
            <person name="Koehrsen M."/>
            <person name="Engels R."/>
            <person name="Montgomery P."/>
            <person name="Pearson M."/>
            <person name="Howarth C."/>
            <person name="Larson L."/>
            <person name="White J."/>
            <person name="Zeng Q."/>
            <person name="Kodira C."/>
            <person name="Yandava C."/>
            <person name="Alvarado L."/>
            <person name="O'Leary S."/>
            <person name="Szabo L."/>
            <person name="Dean R."/>
            <person name="Schein J."/>
        </authorList>
    </citation>
    <scope>NUCLEOTIDE SEQUENCE</scope>
    <source>
        <strain>CRL 75-36-700-3</strain>
    </source>
</reference>